<dbReference type="AlphaFoldDB" id="A0A4C1Y4C9"/>
<dbReference type="PANTHER" id="PTHR44809:SF1">
    <property type="entry name" value="PROTEIN O-MANNOSYL-TRANSFERASE TMTC1"/>
    <property type="match status" value="1"/>
</dbReference>
<proteinExistence type="predicted"/>
<dbReference type="Proteomes" id="UP000299102">
    <property type="component" value="Unassembled WGS sequence"/>
</dbReference>
<keyword evidence="2" id="KW-1185">Reference proteome</keyword>
<organism evidence="1 2">
    <name type="scientific">Eumeta variegata</name>
    <name type="common">Bagworm moth</name>
    <name type="synonym">Eumeta japonica</name>
    <dbReference type="NCBI Taxonomy" id="151549"/>
    <lineage>
        <taxon>Eukaryota</taxon>
        <taxon>Metazoa</taxon>
        <taxon>Ecdysozoa</taxon>
        <taxon>Arthropoda</taxon>
        <taxon>Hexapoda</taxon>
        <taxon>Insecta</taxon>
        <taxon>Pterygota</taxon>
        <taxon>Neoptera</taxon>
        <taxon>Endopterygota</taxon>
        <taxon>Lepidoptera</taxon>
        <taxon>Glossata</taxon>
        <taxon>Ditrysia</taxon>
        <taxon>Tineoidea</taxon>
        <taxon>Psychidae</taxon>
        <taxon>Oiketicinae</taxon>
        <taxon>Eumeta</taxon>
    </lineage>
</organism>
<keyword evidence="1" id="KW-0812">Transmembrane</keyword>
<accession>A0A4C1Y4C9</accession>
<reference evidence="1 2" key="1">
    <citation type="journal article" date="2019" name="Commun. Biol.">
        <title>The bagworm genome reveals a unique fibroin gene that provides high tensile strength.</title>
        <authorList>
            <person name="Kono N."/>
            <person name="Nakamura H."/>
            <person name="Ohtoshi R."/>
            <person name="Tomita M."/>
            <person name="Numata K."/>
            <person name="Arakawa K."/>
        </authorList>
    </citation>
    <scope>NUCLEOTIDE SEQUENCE [LARGE SCALE GENOMIC DNA]</scope>
</reference>
<protein>
    <submittedName>
        <fullName evidence="1">Transmembrane and TPR repeat-containing protein 3</fullName>
    </submittedName>
</protein>
<dbReference type="InterPro" id="IPR052943">
    <property type="entry name" value="TMTC_O-mannosyl-trnsfr"/>
</dbReference>
<gene>
    <name evidence="1" type="primary">Tmtc3</name>
    <name evidence="1" type="ORF">EVAR_50864_1</name>
</gene>
<keyword evidence="1" id="KW-0472">Membrane</keyword>
<dbReference type="PANTHER" id="PTHR44809">
    <property type="match status" value="1"/>
</dbReference>
<dbReference type="STRING" id="151549.A0A4C1Y4C9"/>
<evidence type="ECO:0000313" key="2">
    <source>
        <dbReference type="Proteomes" id="UP000299102"/>
    </source>
</evidence>
<evidence type="ECO:0000313" key="1">
    <source>
        <dbReference type="EMBL" id="GBP70758.1"/>
    </source>
</evidence>
<dbReference type="EMBL" id="BGZK01001085">
    <property type="protein sequence ID" value="GBP70758.1"/>
    <property type="molecule type" value="Genomic_DNA"/>
</dbReference>
<dbReference type="OrthoDB" id="1658288at2759"/>
<sequence length="336" mass="37330">MKRRTLAAVREEPARARRAADVDWLVYALVAGVGALCYANSLDGDFVHDDIPAVVANKDVTGESPLYQVFLNDFWGTPMADPASHKSYRPLTTLSFRFTHKKPDLHVSKQIYILSPAPYAYLQHGVPCLIRYSVIINGDTKKFHHSVLTKPETTSRGVTPAPKRPTAGKLYTASALTVCTQNYTTKISRTELKGFLFRVTYDRASRHVNRRSMRKSREGNNENLSFNRDKISTYPCPSAFSSILDQQFSLILFPKSSHRCVVGLLDRNRMSDGVEEVGHGEVSGPPELSLNDRKSAAITRLEHTKLEFITASATTAVIGPAPHGRGVKNSRSRSDI</sequence>
<comment type="caution">
    <text evidence="1">The sequence shown here is derived from an EMBL/GenBank/DDBJ whole genome shotgun (WGS) entry which is preliminary data.</text>
</comment>
<name>A0A4C1Y4C9_EUMVA</name>